<comment type="subunit">
    <text evidence="2">Component of the endosomal sorting complex required for transport II (ESCRT-II).</text>
</comment>
<dbReference type="Proteomes" id="UP001206595">
    <property type="component" value="Unassembled WGS sequence"/>
</dbReference>
<dbReference type="Gene3D" id="1.10.10.10">
    <property type="entry name" value="Winged helix-like DNA-binding domain superfamily/Winged helix DNA-binding domain"/>
    <property type="match status" value="2"/>
</dbReference>
<gene>
    <name evidence="3" type="ORF">K450DRAFT_218284</name>
</gene>
<keyword evidence="2" id="KW-0813">Transport</keyword>
<comment type="caution">
    <text evidence="3">The sequence shown here is derived from an EMBL/GenBank/DDBJ whole genome shotgun (WGS) entry which is preliminary data.</text>
</comment>
<dbReference type="GeneID" id="75910531"/>
<comment type="similarity">
    <text evidence="1 2">Belongs to the SNF8 family.</text>
</comment>
<evidence type="ECO:0000313" key="3">
    <source>
        <dbReference type="EMBL" id="KAI8584128.1"/>
    </source>
</evidence>
<sequence>MRRRAVGIANAENRKALDRKFQEIGDNIAAREIQQLHDQLDTFKTNLQEFARKYRKDIRRDPTFRMHFQQMCTKIGVDPLASNKGFWADLLGFGDFYFELSVQITEICIATRPQNGGLIEMGELKRRIKVKRGDRKSSQPEISEDDIVRSIKTLKPLSSGFEILTIGNRKMVRSVPKELDTDQSSLLLLAQATGYMTKGMIETEFKWHEGRILQALDNLLQDGLAWLDLSPGEEDKYWIPSFYDFGDNENTV</sequence>
<keyword evidence="4" id="KW-1185">Reference proteome</keyword>
<dbReference type="RefSeq" id="XP_051449132.1">
    <property type="nucleotide sequence ID" value="XM_051585181.1"/>
</dbReference>
<dbReference type="GO" id="GO:0043328">
    <property type="term" value="P:protein transport to vacuole involved in ubiquitin-dependent protein catabolic process via the multivesicular body sorting pathway"/>
    <property type="evidence" value="ECO:0007669"/>
    <property type="project" value="TreeGrafter"/>
</dbReference>
<name>A0AAD5EHV5_UMBRA</name>
<dbReference type="Gene3D" id="6.10.140.180">
    <property type="match status" value="1"/>
</dbReference>
<dbReference type="AlphaFoldDB" id="A0AAD5EHV5"/>
<dbReference type="PANTHER" id="PTHR12806:SF0">
    <property type="entry name" value="VACUOLAR-SORTING PROTEIN SNF8"/>
    <property type="match status" value="1"/>
</dbReference>
<evidence type="ECO:0000256" key="1">
    <source>
        <dbReference type="ARBA" id="ARBA00009834"/>
    </source>
</evidence>
<dbReference type="InterPro" id="IPR036388">
    <property type="entry name" value="WH-like_DNA-bd_sf"/>
</dbReference>
<dbReference type="SUPFAM" id="SSF46785">
    <property type="entry name" value="Winged helix' DNA-binding domain"/>
    <property type="match status" value="2"/>
</dbReference>
<dbReference type="PIRSF" id="PIRSF017215">
    <property type="entry name" value="ESCRT2_Vps22"/>
    <property type="match status" value="1"/>
</dbReference>
<dbReference type="Pfam" id="PF04157">
    <property type="entry name" value="EAP30"/>
    <property type="match status" value="1"/>
</dbReference>
<keyword evidence="2" id="KW-0653">Protein transport</keyword>
<dbReference type="GO" id="GO:0000814">
    <property type="term" value="C:ESCRT II complex"/>
    <property type="evidence" value="ECO:0007669"/>
    <property type="project" value="UniProtKB-UniRule"/>
</dbReference>
<reference evidence="3" key="1">
    <citation type="submission" date="2021-06" db="EMBL/GenBank/DDBJ databases">
        <authorList>
            <consortium name="DOE Joint Genome Institute"/>
            <person name="Mondo S.J."/>
            <person name="Amses K.R."/>
            <person name="Simmons D.R."/>
            <person name="Longcore J.E."/>
            <person name="Seto K."/>
            <person name="Alves G.H."/>
            <person name="Bonds A.E."/>
            <person name="Quandt C.A."/>
            <person name="Davis W.J."/>
            <person name="Chang Y."/>
            <person name="Letcher P.M."/>
            <person name="Powell M.J."/>
            <person name="Kuo A."/>
            <person name="Labutti K."/>
            <person name="Pangilinan J."/>
            <person name="Andreopoulos W."/>
            <person name="Tritt A."/>
            <person name="Riley R."/>
            <person name="Hundley H."/>
            <person name="Johnson J."/>
            <person name="Lipzen A."/>
            <person name="Barry K."/>
            <person name="Berbee M.L."/>
            <person name="Buchler N.E."/>
            <person name="Grigoriev I.V."/>
            <person name="Spatafora J.W."/>
            <person name="Stajich J.E."/>
            <person name="James T.Y."/>
        </authorList>
    </citation>
    <scope>NUCLEOTIDE SEQUENCE</scope>
    <source>
        <strain evidence="3">AG</strain>
    </source>
</reference>
<dbReference type="EMBL" id="MU620893">
    <property type="protein sequence ID" value="KAI8584128.1"/>
    <property type="molecule type" value="Genomic_DNA"/>
</dbReference>
<comment type="function">
    <text evidence="2">Component of the endosomal sorting complex required for transport II (ESCRT-II), which is required for multivesicular body (MVB) formation and sorting of endosomal cargo proteins into MVBs.</text>
</comment>
<dbReference type="PANTHER" id="PTHR12806">
    <property type="entry name" value="EAP30 SUBUNIT OF ELL COMPLEX"/>
    <property type="match status" value="1"/>
</dbReference>
<dbReference type="InterPro" id="IPR036390">
    <property type="entry name" value="WH_DNA-bd_sf"/>
</dbReference>
<accession>A0AAD5EHV5</accession>
<dbReference type="InterPro" id="IPR016689">
    <property type="entry name" value="ESCRT-2_cplx_Snf8"/>
</dbReference>
<dbReference type="FunFam" id="1.10.10.10:FF:000085">
    <property type="entry name" value="Vacuolar-sorting protein SNF8"/>
    <property type="match status" value="1"/>
</dbReference>
<reference evidence="3" key="2">
    <citation type="journal article" date="2022" name="Proc. Natl. Acad. Sci. U.S.A.">
        <title>Diploid-dominant life cycles characterize the early evolution of Fungi.</title>
        <authorList>
            <person name="Amses K.R."/>
            <person name="Simmons D.R."/>
            <person name="Longcore J.E."/>
            <person name="Mondo S.J."/>
            <person name="Seto K."/>
            <person name="Jeronimo G.H."/>
            <person name="Bonds A.E."/>
            <person name="Quandt C.A."/>
            <person name="Davis W.J."/>
            <person name="Chang Y."/>
            <person name="Federici B.A."/>
            <person name="Kuo A."/>
            <person name="LaButti K."/>
            <person name="Pangilinan J."/>
            <person name="Andreopoulos W."/>
            <person name="Tritt A."/>
            <person name="Riley R."/>
            <person name="Hundley H."/>
            <person name="Johnson J."/>
            <person name="Lipzen A."/>
            <person name="Barry K."/>
            <person name="Lang B.F."/>
            <person name="Cuomo C.A."/>
            <person name="Buchler N.E."/>
            <person name="Grigoriev I.V."/>
            <person name="Spatafora J.W."/>
            <person name="Stajich J.E."/>
            <person name="James T.Y."/>
        </authorList>
    </citation>
    <scope>NUCLEOTIDE SEQUENCE</scope>
    <source>
        <strain evidence="3">AG</strain>
    </source>
</reference>
<evidence type="ECO:0000313" key="4">
    <source>
        <dbReference type="Proteomes" id="UP001206595"/>
    </source>
</evidence>
<organism evidence="3 4">
    <name type="scientific">Umbelopsis ramanniana AG</name>
    <dbReference type="NCBI Taxonomy" id="1314678"/>
    <lineage>
        <taxon>Eukaryota</taxon>
        <taxon>Fungi</taxon>
        <taxon>Fungi incertae sedis</taxon>
        <taxon>Mucoromycota</taxon>
        <taxon>Mucoromycotina</taxon>
        <taxon>Umbelopsidomycetes</taxon>
        <taxon>Umbelopsidales</taxon>
        <taxon>Umbelopsidaceae</taxon>
        <taxon>Umbelopsis</taxon>
    </lineage>
</organism>
<dbReference type="InterPro" id="IPR040608">
    <property type="entry name" value="Snf8/Vps36"/>
</dbReference>
<protein>
    <recommendedName>
        <fullName evidence="2">Vacuolar-sorting protein SNF8</fullName>
    </recommendedName>
</protein>
<proteinExistence type="inferred from homology"/>
<evidence type="ECO:0000256" key="2">
    <source>
        <dbReference type="PIRNR" id="PIRNR017215"/>
    </source>
</evidence>